<dbReference type="EnsemblMetazoa" id="XM_019911407.1">
    <property type="protein sequence ID" value="XP_019766966.1"/>
    <property type="gene ID" value="LOC109542260"/>
</dbReference>
<dbReference type="InterPro" id="IPR029063">
    <property type="entry name" value="SAM-dependent_MTases_sf"/>
</dbReference>
<evidence type="ECO:0000313" key="3">
    <source>
        <dbReference type="Proteomes" id="UP000019118"/>
    </source>
</evidence>
<dbReference type="AlphaFoldDB" id="A0AAR5Q1J3"/>
<reference evidence="3" key="1">
    <citation type="journal article" date="2013" name="Genome Biol.">
        <title>Draft genome of the mountain pine beetle, Dendroctonus ponderosae Hopkins, a major forest pest.</title>
        <authorList>
            <person name="Keeling C.I."/>
            <person name="Yuen M.M."/>
            <person name="Liao N.Y."/>
            <person name="Docking T.R."/>
            <person name="Chan S.K."/>
            <person name="Taylor G.A."/>
            <person name="Palmquist D.L."/>
            <person name="Jackman S.D."/>
            <person name="Nguyen A."/>
            <person name="Li M."/>
            <person name="Henderson H."/>
            <person name="Janes J.K."/>
            <person name="Zhao Y."/>
            <person name="Pandoh P."/>
            <person name="Moore R."/>
            <person name="Sperling F.A."/>
            <person name="Huber D.P."/>
            <person name="Birol I."/>
            <person name="Jones S.J."/>
            <person name="Bohlmann J."/>
        </authorList>
    </citation>
    <scope>NUCLEOTIDE SEQUENCE</scope>
</reference>
<dbReference type="InterPro" id="IPR007884">
    <property type="entry name" value="METL9"/>
</dbReference>
<name>A0AAR5Q1J3_DENPD</name>
<keyword evidence="3" id="KW-1185">Reference proteome</keyword>
<dbReference type="Proteomes" id="UP000019118">
    <property type="component" value="Unassembled WGS sequence"/>
</dbReference>
<dbReference type="Pfam" id="PF05219">
    <property type="entry name" value="DREV"/>
    <property type="match status" value="1"/>
</dbReference>
<evidence type="ECO:0000256" key="1">
    <source>
        <dbReference type="SAM" id="MobiDB-lite"/>
    </source>
</evidence>
<dbReference type="CDD" id="cd02440">
    <property type="entry name" value="AdoMet_MTases"/>
    <property type="match status" value="1"/>
</dbReference>
<dbReference type="GO" id="GO:0106370">
    <property type="term" value="F:protein-L-histidine N-pros-methyltransferase activity"/>
    <property type="evidence" value="ECO:0007669"/>
    <property type="project" value="InterPro"/>
</dbReference>
<evidence type="ECO:0000313" key="2">
    <source>
        <dbReference type="EnsemblMetazoa" id="XP_019766966.1"/>
    </source>
</evidence>
<dbReference type="PANTHER" id="PTHR12890:SF0">
    <property type="entry name" value="PROTEIN-L-HISTIDINE N-PROS-METHYLTRANSFERASE"/>
    <property type="match status" value="1"/>
</dbReference>
<protein>
    <recommendedName>
        <fullName evidence="4">Methyltransferase-like protein 9</fullName>
    </recommendedName>
</protein>
<feature type="compositionally biased region" description="Polar residues" evidence="1">
    <location>
        <begin position="41"/>
        <end position="53"/>
    </location>
</feature>
<accession>A0AAR5Q1J3</accession>
<dbReference type="SUPFAM" id="SSF53335">
    <property type="entry name" value="S-adenosyl-L-methionine-dependent methyltransferases"/>
    <property type="match status" value="1"/>
</dbReference>
<evidence type="ECO:0008006" key="4">
    <source>
        <dbReference type="Google" id="ProtNLM"/>
    </source>
</evidence>
<proteinExistence type="predicted"/>
<sequence length="393" mass="44150">MASSGGNAAKLMTTVVFYVKKSVLKVSLCGFSGPRQHDFPENSSTSMENPTGSNERELPSSCPIRMGATAGPEPEYEGIPWPGYKPRGSLARMLHNKAIHDYYLKQINKNDWYQCDLTQLHPDVARTFVQLDPDQDTISFLEEAERKSQWVLTQLWHTVVKMFLGWFMTQTSINGWLQRGSMFVVSRPQLLKLLNVDDTVKFQSLLDLGAGDGNVTAQLAPFFHRVYVTEVSVAMKNLLQRQGFSILDIDAWHRTNKYDVISCLNLIDRCDTPLDLLTQIRTALKPDGLVLLAVVLPFSPYVEAGEGSKQDCDSLETAFGVFQGACDHRPKQALPIEGDTFEAQVQSLVTNVLKPAHFEVLSWSRVPYLCEGDLQQSYYWLDDAIFVLKASDT</sequence>
<dbReference type="Gene3D" id="3.40.50.150">
    <property type="entry name" value="Vaccinia Virus protein VP39"/>
    <property type="match status" value="1"/>
</dbReference>
<dbReference type="PANTHER" id="PTHR12890">
    <property type="entry name" value="DREV PROTEIN"/>
    <property type="match status" value="1"/>
</dbReference>
<organism evidence="2 3">
    <name type="scientific">Dendroctonus ponderosae</name>
    <name type="common">Mountain pine beetle</name>
    <dbReference type="NCBI Taxonomy" id="77166"/>
    <lineage>
        <taxon>Eukaryota</taxon>
        <taxon>Metazoa</taxon>
        <taxon>Ecdysozoa</taxon>
        <taxon>Arthropoda</taxon>
        <taxon>Hexapoda</taxon>
        <taxon>Insecta</taxon>
        <taxon>Pterygota</taxon>
        <taxon>Neoptera</taxon>
        <taxon>Endopterygota</taxon>
        <taxon>Coleoptera</taxon>
        <taxon>Polyphaga</taxon>
        <taxon>Cucujiformia</taxon>
        <taxon>Curculionidae</taxon>
        <taxon>Scolytinae</taxon>
        <taxon>Dendroctonus</taxon>
    </lineage>
</organism>
<feature type="region of interest" description="Disordered" evidence="1">
    <location>
        <begin position="35"/>
        <end position="77"/>
    </location>
</feature>
<reference evidence="2" key="2">
    <citation type="submission" date="2024-08" db="UniProtKB">
        <authorList>
            <consortium name="EnsemblMetazoa"/>
        </authorList>
    </citation>
    <scope>IDENTIFICATION</scope>
</reference>